<reference evidence="1 4" key="2">
    <citation type="submission" date="2020-05" db="EMBL/GenBank/DDBJ databases">
        <title>Complete genome sequencing of Campylobacter and Arcobacter type strains.</title>
        <authorList>
            <person name="Miller W.G."/>
            <person name="Yee E."/>
        </authorList>
    </citation>
    <scope>NUCLEOTIDE SEQUENCE [LARGE SCALE GENOMIC DNA]</scope>
    <source>
        <strain evidence="1 4">LMG 21996</strain>
    </source>
</reference>
<evidence type="ECO:0000313" key="1">
    <source>
        <dbReference type="EMBL" id="QKJ26956.1"/>
    </source>
</evidence>
<dbReference type="RefSeq" id="WP_024775219.1">
    <property type="nucleotide sequence ID" value="NZ_CP043857.1"/>
</dbReference>
<dbReference type="AlphaFoldDB" id="A0A5J6RG92"/>
<evidence type="ECO:0000313" key="3">
    <source>
        <dbReference type="Proteomes" id="UP000305417"/>
    </source>
</evidence>
<protein>
    <submittedName>
        <fullName evidence="1">Uncharacterized protein</fullName>
    </submittedName>
</protein>
<proteinExistence type="predicted"/>
<accession>A0A5J6RG92</accession>
<gene>
    <name evidence="1" type="ORF">ACBT_1044</name>
    <name evidence="2" type="ORF">FE247_08060</name>
</gene>
<dbReference type="OrthoDB" id="5347883at2"/>
<evidence type="ECO:0000313" key="2">
    <source>
        <dbReference type="EMBL" id="TLS97766.1"/>
    </source>
</evidence>
<evidence type="ECO:0000313" key="4">
    <source>
        <dbReference type="Proteomes" id="UP000509513"/>
    </source>
</evidence>
<dbReference type="EMBL" id="VBUC01000019">
    <property type="protein sequence ID" value="TLS97766.1"/>
    <property type="molecule type" value="Genomic_DNA"/>
</dbReference>
<organism evidence="1 4">
    <name type="scientific">Aliarcobacter cibarius</name>
    <dbReference type="NCBI Taxonomy" id="255507"/>
    <lineage>
        <taxon>Bacteria</taxon>
        <taxon>Pseudomonadati</taxon>
        <taxon>Campylobacterota</taxon>
        <taxon>Epsilonproteobacteria</taxon>
        <taxon>Campylobacterales</taxon>
        <taxon>Arcobacteraceae</taxon>
        <taxon>Aliarcobacter</taxon>
    </lineage>
</organism>
<reference evidence="2 3" key="1">
    <citation type="submission" date="2019-05" db="EMBL/GenBank/DDBJ databases">
        <title>Arcobacter cibarius and Arcobacter thereius providing challenges in identification an antibiotic susceptibility and Quinolone resistance.</title>
        <authorList>
            <person name="Busch A."/>
            <person name="Hanel I."/>
            <person name="Hotzel H."/>
            <person name="Tomaso H."/>
        </authorList>
    </citation>
    <scope>NUCLEOTIDE SEQUENCE [LARGE SCALE GENOMIC DNA]</scope>
    <source>
        <strain evidence="2 3">16CS0831-2</strain>
    </source>
</reference>
<dbReference type="EMBL" id="CP054051">
    <property type="protein sequence ID" value="QKJ26956.1"/>
    <property type="molecule type" value="Genomic_DNA"/>
</dbReference>
<sequence>MVSNFAKFARTNKSLIVFSNSLDHIEVFKQFYNTRVKPKEFGFVKINEDRICLLHEDLKCDLIAGKTNENIKNRLLEVFKTESRYIMTSSKFIIFPEKFSFKRVANRLFSDYIIQSAGKVTFSVVDNKIVVSCSGGSKVLNLKPRSIDALIIQDELDASFDDE</sequence>
<dbReference type="KEGG" id="acib:ACBT_1044"/>
<dbReference type="Proteomes" id="UP000305417">
    <property type="component" value="Unassembled WGS sequence"/>
</dbReference>
<dbReference type="Proteomes" id="UP000509513">
    <property type="component" value="Chromosome"/>
</dbReference>
<name>A0A5J6RG92_9BACT</name>
<keyword evidence="3" id="KW-1185">Reference proteome</keyword>